<proteinExistence type="predicted"/>
<dbReference type="Proteomes" id="UP000245838">
    <property type="component" value="Chromosome sggmmb4_Chromosome"/>
</dbReference>
<sequence>MAFDRWRIGMDMEPDVLRALAWDWSLDAAHPERVLIISARLSALITLHRWRSRWTLSLAPNRRRPAILPVPNPARFPRAVSSGRYSTSCAPLPDGLGDCRRAGAGAGRAAVEQVNLWPGGKYAGDVVSALPAAVGRR</sequence>
<name>A0A193QND1_SODGM</name>
<dbReference type="RefSeq" id="WP_041867273.1">
    <property type="nucleotide sequence ID" value="NC_007712.1"/>
</dbReference>
<dbReference type="BioCyc" id="SGLO343509:SGP1_RS21075-MONOMER"/>
<gene>
    <name evidence="1" type="ORF">SGGMMB4_05464</name>
</gene>
<organism evidence="1 2">
    <name type="scientific">Sodalis glossinidius (strain morsitans)</name>
    <dbReference type="NCBI Taxonomy" id="343509"/>
    <lineage>
        <taxon>Bacteria</taxon>
        <taxon>Pseudomonadati</taxon>
        <taxon>Pseudomonadota</taxon>
        <taxon>Gammaproteobacteria</taxon>
        <taxon>Enterobacterales</taxon>
        <taxon>Bruguierivoracaceae</taxon>
        <taxon>Sodalis</taxon>
    </lineage>
</organism>
<reference evidence="1 2" key="1">
    <citation type="submission" date="2015-05" db="EMBL/GenBank/DDBJ databases">
        <authorList>
            <person name="Goodhead I."/>
        </authorList>
    </citation>
    <scope>NUCLEOTIDE SEQUENCE [LARGE SCALE GENOMIC DNA]</scope>
    <source>
        <strain evidence="2">morsitans</strain>
    </source>
</reference>
<dbReference type="AlphaFoldDB" id="A0A193QND1"/>
<accession>A0A193QND1</accession>
<dbReference type="EMBL" id="LN854557">
    <property type="protein sequence ID" value="CRL46662.1"/>
    <property type="molecule type" value="Genomic_DNA"/>
</dbReference>
<protein>
    <submittedName>
        <fullName evidence="1">Uncharacterized protein</fullName>
    </submittedName>
</protein>
<evidence type="ECO:0000313" key="2">
    <source>
        <dbReference type="Proteomes" id="UP000245838"/>
    </source>
</evidence>
<evidence type="ECO:0000313" key="1">
    <source>
        <dbReference type="EMBL" id="CRL46662.1"/>
    </source>
</evidence>